<keyword evidence="2" id="KW-1185">Reference proteome</keyword>
<dbReference type="WBParaSite" id="HPBE_0000229601-mRNA-1">
    <property type="protein sequence ID" value="HPBE_0000229601-mRNA-1"/>
    <property type="gene ID" value="HPBE_0000229601"/>
</dbReference>
<gene>
    <name evidence="1" type="ORF">HPBE_LOCUS2297</name>
</gene>
<reference evidence="1 2" key="1">
    <citation type="submission" date="2018-11" db="EMBL/GenBank/DDBJ databases">
        <authorList>
            <consortium name="Pathogen Informatics"/>
        </authorList>
    </citation>
    <scope>NUCLEOTIDE SEQUENCE [LARGE SCALE GENOMIC DNA]</scope>
</reference>
<evidence type="ECO:0000313" key="2">
    <source>
        <dbReference type="Proteomes" id="UP000050761"/>
    </source>
</evidence>
<name>A0A183F804_HELPZ</name>
<dbReference type="Proteomes" id="UP000050761">
    <property type="component" value="Unassembled WGS sequence"/>
</dbReference>
<accession>A0A3P7TPN4</accession>
<evidence type="ECO:0000313" key="1">
    <source>
        <dbReference type="EMBL" id="VDO24300.1"/>
    </source>
</evidence>
<organism evidence="2 3">
    <name type="scientific">Heligmosomoides polygyrus</name>
    <name type="common">Parasitic roundworm</name>
    <dbReference type="NCBI Taxonomy" id="6339"/>
    <lineage>
        <taxon>Eukaryota</taxon>
        <taxon>Metazoa</taxon>
        <taxon>Ecdysozoa</taxon>
        <taxon>Nematoda</taxon>
        <taxon>Chromadorea</taxon>
        <taxon>Rhabditida</taxon>
        <taxon>Rhabditina</taxon>
        <taxon>Rhabditomorpha</taxon>
        <taxon>Strongyloidea</taxon>
        <taxon>Heligmosomidae</taxon>
        <taxon>Heligmosomoides</taxon>
    </lineage>
</organism>
<dbReference type="EMBL" id="UZAH01003311">
    <property type="protein sequence ID" value="VDO24300.1"/>
    <property type="molecule type" value="Genomic_DNA"/>
</dbReference>
<reference evidence="3" key="2">
    <citation type="submission" date="2019-09" db="UniProtKB">
        <authorList>
            <consortium name="WormBaseParasite"/>
        </authorList>
    </citation>
    <scope>IDENTIFICATION</scope>
</reference>
<proteinExistence type="predicted"/>
<evidence type="ECO:0000313" key="3">
    <source>
        <dbReference type="WBParaSite" id="HPBE_0000229601-mRNA-1"/>
    </source>
</evidence>
<dbReference type="AlphaFoldDB" id="A0A183F804"/>
<protein>
    <submittedName>
        <fullName evidence="3">DUF3330 domain-containing protein</fullName>
    </submittedName>
</protein>
<accession>A0A183F804</accession>
<sequence length="71" mass="8101">MRRWSKSFENVRVGTEKILCCALCFDVDLAFPDGMDPEETDAQLTEWVRCATAVYGYTMCVVVRNRSTSVE</sequence>